<proteinExistence type="predicted"/>
<dbReference type="PANTHER" id="PTHR43283:SF3">
    <property type="entry name" value="BETA-LACTAMASE FAMILY PROTEIN (AFU_ORTHOLOGUE AFUA_5G07500)"/>
    <property type="match status" value="1"/>
</dbReference>
<protein>
    <submittedName>
        <fullName evidence="3">CubicO group peptidase, beta-lactamase class C family</fullName>
    </submittedName>
</protein>
<evidence type="ECO:0000256" key="1">
    <source>
        <dbReference type="SAM" id="SignalP"/>
    </source>
</evidence>
<dbReference type="STRING" id="407022.SAMN05661044_05146"/>
<evidence type="ECO:0000313" key="4">
    <source>
        <dbReference type="Proteomes" id="UP000199421"/>
    </source>
</evidence>
<dbReference type="InterPro" id="IPR001466">
    <property type="entry name" value="Beta-lactam-related"/>
</dbReference>
<organism evidence="3 4">
    <name type="scientific">Olivibacter domesticus</name>
    <name type="common">Pseudosphingobacterium domesticum</name>
    <dbReference type="NCBI Taxonomy" id="407022"/>
    <lineage>
        <taxon>Bacteria</taxon>
        <taxon>Pseudomonadati</taxon>
        <taxon>Bacteroidota</taxon>
        <taxon>Sphingobacteriia</taxon>
        <taxon>Sphingobacteriales</taxon>
        <taxon>Sphingobacteriaceae</taxon>
        <taxon>Olivibacter</taxon>
    </lineage>
</organism>
<name>A0A1H7Y7P3_OLID1</name>
<dbReference type="Proteomes" id="UP000199421">
    <property type="component" value="Unassembled WGS sequence"/>
</dbReference>
<sequence length="426" mass="47708">MNKFFFSVAITLLFVLRLSAQDAKPQAFHKFDDNSFSKERLTRIDQVLQQYIDSNWIKGAVAYIMHKGNVVYDKPFGMNNINQHKQMKSDVIFRIASQTKAVTSAAVMILFEEGKFLLDDPISKYIPSFSKPKVLKSFNEKDSSYTTEPSKREITIRDLLTHTSGLGYAQIGSPQMKAIYAKAGIEAGFLPHKMLLADAIDRLGRLPLERQPGEQWSYSLGIDVLGRLIEVASGLTLDDFLQKRLFAPLGMNDTYFNLPKQKQARLANVYTEDPTTHALKEWNSDVFPGITIDYPINNNGYYAGGAGLVSTVKDYATFLQMFLNGGSYNGHQILSRRTVEIMTMNQIGELSLGDNKFGLGFEITTPKGMGKLGQTAGSFAWGGFFGTSYWADPTEGIVALLFIQQYPFSHGELHDKFKALVYQALK</sequence>
<keyword evidence="4" id="KW-1185">Reference proteome</keyword>
<dbReference type="SUPFAM" id="SSF56601">
    <property type="entry name" value="beta-lactamase/transpeptidase-like"/>
    <property type="match status" value="1"/>
</dbReference>
<evidence type="ECO:0000313" key="3">
    <source>
        <dbReference type="EMBL" id="SEM42150.1"/>
    </source>
</evidence>
<reference evidence="4" key="1">
    <citation type="submission" date="2016-10" db="EMBL/GenBank/DDBJ databases">
        <authorList>
            <person name="Varghese N."/>
            <person name="Submissions S."/>
        </authorList>
    </citation>
    <scope>NUCLEOTIDE SEQUENCE [LARGE SCALE GENOMIC DNA]</scope>
    <source>
        <strain evidence="4">DSM 18733</strain>
    </source>
</reference>
<dbReference type="InterPro" id="IPR050789">
    <property type="entry name" value="Diverse_Enzym_Activities"/>
</dbReference>
<dbReference type="OrthoDB" id="2247630at2"/>
<dbReference type="Gene3D" id="3.40.710.10">
    <property type="entry name" value="DD-peptidase/beta-lactamase superfamily"/>
    <property type="match status" value="1"/>
</dbReference>
<gene>
    <name evidence="3" type="ORF">SAMN05661044_05146</name>
</gene>
<dbReference type="AlphaFoldDB" id="A0A1H7Y7P3"/>
<dbReference type="PANTHER" id="PTHR43283">
    <property type="entry name" value="BETA-LACTAMASE-RELATED"/>
    <property type="match status" value="1"/>
</dbReference>
<dbReference type="InterPro" id="IPR012338">
    <property type="entry name" value="Beta-lactam/transpept-like"/>
</dbReference>
<dbReference type="EMBL" id="FOAF01000012">
    <property type="protein sequence ID" value="SEM42150.1"/>
    <property type="molecule type" value="Genomic_DNA"/>
</dbReference>
<feature type="chain" id="PRO_5011440029" evidence="1">
    <location>
        <begin position="21"/>
        <end position="426"/>
    </location>
</feature>
<evidence type="ECO:0000259" key="2">
    <source>
        <dbReference type="Pfam" id="PF00144"/>
    </source>
</evidence>
<dbReference type="RefSeq" id="WP_093331534.1">
    <property type="nucleotide sequence ID" value="NZ_FOAF01000012.1"/>
</dbReference>
<accession>A0A1H7Y7P3</accession>
<feature type="signal peptide" evidence="1">
    <location>
        <begin position="1"/>
        <end position="20"/>
    </location>
</feature>
<dbReference type="Pfam" id="PF00144">
    <property type="entry name" value="Beta-lactamase"/>
    <property type="match status" value="1"/>
</dbReference>
<keyword evidence="1" id="KW-0732">Signal</keyword>
<feature type="domain" description="Beta-lactamase-related" evidence="2">
    <location>
        <begin position="44"/>
        <end position="415"/>
    </location>
</feature>